<organism evidence="1 2">
    <name type="scientific">Brevundimonas bullata</name>
    <dbReference type="NCBI Taxonomy" id="13160"/>
    <lineage>
        <taxon>Bacteria</taxon>
        <taxon>Pseudomonadati</taxon>
        <taxon>Pseudomonadota</taxon>
        <taxon>Alphaproteobacteria</taxon>
        <taxon>Caulobacterales</taxon>
        <taxon>Caulobacteraceae</taxon>
        <taxon>Brevundimonas</taxon>
    </lineage>
</organism>
<reference evidence="1 2" key="1">
    <citation type="submission" date="2020-08" db="EMBL/GenBank/DDBJ databases">
        <title>Functional genomics of gut bacteria from endangered species of beetles.</title>
        <authorList>
            <person name="Carlos-Shanley C."/>
        </authorList>
    </citation>
    <scope>NUCLEOTIDE SEQUENCE [LARGE SCALE GENOMIC DNA]</scope>
    <source>
        <strain evidence="1 2">S00123</strain>
    </source>
</reference>
<proteinExistence type="predicted"/>
<evidence type="ECO:0000313" key="1">
    <source>
        <dbReference type="EMBL" id="MBB4797849.1"/>
    </source>
</evidence>
<name>A0A7W7INZ1_9CAUL</name>
<dbReference type="EMBL" id="JACHKY010000002">
    <property type="protein sequence ID" value="MBB4797849.1"/>
    <property type="molecule type" value="Genomic_DNA"/>
</dbReference>
<dbReference type="Proteomes" id="UP000539957">
    <property type="component" value="Unassembled WGS sequence"/>
</dbReference>
<sequence>MIVLVAAMALQTQVVTPPRGPQSVEEIQAISQYIAAISMKASILRACEGFVAPNALDDLRSGLTDLAEIAHVKQRFAEMADTMIAASANQAPPFEGEASEAKCKTYLGLADGSLEEYLPRFREILPIFVGEVRSVSDSL</sequence>
<comment type="caution">
    <text evidence="1">The sequence shown here is derived from an EMBL/GenBank/DDBJ whole genome shotgun (WGS) entry which is preliminary data.</text>
</comment>
<accession>A0A7W7INZ1</accession>
<keyword evidence="2" id="KW-1185">Reference proteome</keyword>
<evidence type="ECO:0000313" key="2">
    <source>
        <dbReference type="Proteomes" id="UP000539957"/>
    </source>
</evidence>
<dbReference type="RefSeq" id="WP_184268738.1">
    <property type="nucleotide sequence ID" value="NZ_JACHKY010000002.1"/>
</dbReference>
<protein>
    <submittedName>
        <fullName evidence="1">Uncharacterized protein</fullName>
    </submittedName>
</protein>
<dbReference type="AlphaFoldDB" id="A0A7W7INZ1"/>
<gene>
    <name evidence="1" type="ORF">HNP32_001573</name>
</gene>